<protein>
    <submittedName>
        <fullName evidence="2">Melanoma-associated antigen 1</fullName>
    </submittedName>
</protein>
<accession>A0A091D1C6</accession>
<dbReference type="Gene3D" id="1.10.10.1210">
    <property type="entry name" value="MAGE homology domain, winged helix WH2 motif"/>
    <property type="match status" value="1"/>
</dbReference>
<gene>
    <name evidence="2" type="ORF">H920_12708</name>
</gene>
<dbReference type="PANTHER" id="PTHR11736">
    <property type="entry name" value="MELANOMA-ASSOCIATED ANTIGEN MAGE ANTIGEN"/>
    <property type="match status" value="1"/>
</dbReference>
<dbReference type="InterPro" id="IPR002190">
    <property type="entry name" value="MHD_dom"/>
</dbReference>
<organism evidence="2 3">
    <name type="scientific">Fukomys damarensis</name>
    <name type="common">Damaraland mole rat</name>
    <name type="synonym">Cryptomys damarensis</name>
    <dbReference type="NCBI Taxonomy" id="885580"/>
    <lineage>
        <taxon>Eukaryota</taxon>
        <taxon>Metazoa</taxon>
        <taxon>Chordata</taxon>
        <taxon>Craniata</taxon>
        <taxon>Vertebrata</taxon>
        <taxon>Euteleostomi</taxon>
        <taxon>Mammalia</taxon>
        <taxon>Eutheria</taxon>
        <taxon>Euarchontoglires</taxon>
        <taxon>Glires</taxon>
        <taxon>Rodentia</taxon>
        <taxon>Hystricomorpha</taxon>
        <taxon>Bathyergidae</taxon>
        <taxon>Fukomys</taxon>
    </lineage>
</organism>
<dbReference type="Proteomes" id="UP000028990">
    <property type="component" value="Unassembled WGS sequence"/>
</dbReference>
<sequence length="213" mass="25197">MKFSHILQDVLLNPKLCKLVPFLLHKYQKKEKGTMKEMLYIVPHDYCNDFYMNFWKLHESVHLDFGIDIRKMGHSGNTYELVPILGLMFSGILHGNDERITLKTDILIFVLSLIFTEGNHISVEVLTHKVQRQDMLTQAEHIYFEEAWKFITEDLVWEENLMYQQIPNSDPAQYEFVWGPRAPTETSKMKLLIHMAHLMKQIPGLTQNYMKRL</sequence>
<dbReference type="Gene3D" id="1.10.10.1200">
    <property type="entry name" value="MAGE homology domain, winged helix WH1 motif"/>
    <property type="match status" value="1"/>
</dbReference>
<keyword evidence="3" id="KW-1185">Reference proteome</keyword>
<dbReference type="GO" id="GO:0000122">
    <property type="term" value="P:negative regulation of transcription by RNA polymerase II"/>
    <property type="evidence" value="ECO:0007669"/>
    <property type="project" value="TreeGrafter"/>
</dbReference>
<dbReference type="FunFam" id="1.10.10.1210:FF:000001">
    <property type="entry name" value="melanoma-associated antigen D1"/>
    <property type="match status" value="1"/>
</dbReference>
<reference evidence="2 3" key="1">
    <citation type="submission" date="2013-11" db="EMBL/GenBank/DDBJ databases">
        <title>The Damaraland mole rat (Fukomys damarensis) genome and evolution of African mole rats.</title>
        <authorList>
            <person name="Gladyshev V.N."/>
            <person name="Fang X."/>
        </authorList>
    </citation>
    <scope>NUCLEOTIDE SEQUENCE [LARGE SCALE GENOMIC DNA]</scope>
    <source>
        <tissue evidence="2">Liver</tissue>
    </source>
</reference>
<dbReference type="GO" id="GO:0005634">
    <property type="term" value="C:nucleus"/>
    <property type="evidence" value="ECO:0007669"/>
    <property type="project" value="TreeGrafter"/>
</dbReference>
<name>A0A091D1C6_FUKDA</name>
<evidence type="ECO:0000313" key="2">
    <source>
        <dbReference type="EMBL" id="KFO25904.1"/>
    </source>
</evidence>
<dbReference type="AlphaFoldDB" id="A0A091D1C6"/>
<dbReference type="Pfam" id="PF01454">
    <property type="entry name" value="MAGE"/>
    <property type="match status" value="1"/>
</dbReference>
<proteinExistence type="predicted"/>
<dbReference type="eggNOG" id="KOG4562">
    <property type="taxonomic scope" value="Eukaryota"/>
</dbReference>
<dbReference type="SMART" id="SM01373">
    <property type="entry name" value="MAGE"/>
    <property type="match status" value="1"/>
</dbReference>
<dbReference type="EMBL" id="KN123317">
    <property type="protein sequence ID" value="KFO25904.1"/>
    <property type="molecule type" value="Genomic_DNA"/>
</dbReference>
<dbReference type="InterPro" id="IPR041898">
    <property type="entry name" value="MAGE_WH1"/>
</dbReference>
<feature type="domain" description="MAGE" evidence="1">
    <location>
        <begin position="12"/>
        <end position="203"/>
    </location>
</feature>
<dbReference type="InterPro" id="IPR037445">
    <property type="entry name" value="MAGE"/>
</dbReference>
<evidence type="ECO:0000313" key="3">
    <source>
        <dbReference type="Proteomes" id="UP000028990"/>
    </source>
</evidence>
<evidence type="ECO:0000259" key="1">
    <source>
        <dbReference type="PROSITE" id="PS50838"/>
    </source>
</evidence>
<dbReference type="PROSITE" id="PS50838">
    <property type="entry name" value="MAGE"/>
    <property type="match status" value="1"/>
</dbReference>
<dbReference type="InterPro" id="IPR041899">
    <property type="entry name" value="MAGE_WH2"/>
</dbReference>
<dbReference type="PANTHER" id="PTHR11736:SF153">
    <property type="entry name" value="MELANOMA-ASSOCIATED ANTIGEN 10"/>
    <property type="match status" value="1"/>
</dbReference>